<name>A0A2I0J1D8_PUNGR</name>
<dbReference type="AlphaFoldDB" id="A0A2I0J1D8"/>
<dbReference type="PANTHER" id="PTHR35317:SF24">
    <property type="entry name" value="RETROVIRUS-RELATED POL POLYPROTEIN FROM TRANSPOSON TNT 1-94"/>
    <property type="match status" value="1"/>
</dbReference>
<organism evidence="2 3">
    <name type="scientific">Punica granatum</name>
    <name type="common">Pomegranate</name>
    <dbReference type="NCBI Taxonomy" id="22663"/>
    <lineage>
        <taxon>Eukaryota</taxon>
        <taxon>Viridiplantae</taxon>
        <taxon>Streptophyta</taxon>
        <taxon>Embryophyta</taxon>
        <taxon>Tracheophyta</taxon>
        <taxon>Spermatophyta</taxon>
        <taxon>Magnoliopsida</taxon>
        <taxon>eudicotyledons</taxon>
        <taxon>Gunneridae</taxon>
        <taxon>Pentapetalae</taxon>
        <taxon>rosids</taxon>
        <taxon>malvids</taxon>
        <taxon>Myrtales</taxon>
        <taxon>Lythraceae</taxon>
        <taxon>Punica</taxon>
    </lineage>
</organism>
<evidence type="ECO:0000313" key="2">
    <source>
        <dbReference type="EMBL" id="PKI50054.1"/>
    </source>
</evidence>
<reference evidence="2 3" key="1">
    <citation type="submission" date="2017-11" db="EMBL/GenBank/DDBJ databases">
        <title>De-novo sequencing of pomegranate (Punica granatum L.) genome.</title>
        <authorList>
            <person name="Akparov Z."/>
            <person name="Amiraslanov A."/>
            <person name="Hajiyeva S."/>
            <person name="Abbasov M."/>
            <person name="Kaur K."/>
            <person name="Hamwieh A."/>
            <person name="Solovyev V."/>
            <person name="Salamov A."/>
            <person name="Braich B."/>
            <person name="Kosarev P."/>
            <person name="Mahmoud A."/>
            <person name="Hajiyev E."/>
            <person name="Babayeva S."/>
            <person name="Izzatullayeva V."/>
            <person name="Mammadov A."/>
            <person name="Mammadov A."/>
            <person name="Sharifova S."/>
            <person name="Ojaghi J."/>
            <person name="Eynullazada K."/>
            <person name="Bayramov B."/>
            <person name="Abdulazimova A."/>
            <person name="Shahmuradov I."/>
        </authorList>
    </citation>
    <scope>NUCLEOTIDE SEQUENCE [LARGE SCALE GENOMIC DNA]</scope>
    <source>
        <strain evidence="3">cv. AG2017</strain>
        <tissue evidence="2">Leaf</tissue>
    </source>
</reference>
<keyword evidence="3" id="KW-1185">Reference proteome</keyword>
<accession>A0A2I0J1D8</accession>
<feature type="compositionally biased region" description="Basic and acidic residues" evidence="1">
    <location>
        <begin position="327"/>
        <end position="336"/>
    </location>
</feature>
<feature type="compositionally biased region" description="Pro residues" evidence="1">
    <location>
        <begin position="294"/>
        <end position="305"/>
    </location>
</feature>
<dbReference type="EMBL" id="PGOL01002154">
    <property type="protein sequence ID" value="PKI50054.1"/>
    <property type="molecule type" value="Genomic_DNA"/>
</dbReference>
<gene>
    <name evidence="2" type="ORF">CRG98_029554</name>
</gene>
<proteinExistence type="predicted"/>
<evidence type="ECO:0008006" key="4">
    <source>
        <dbReference type="Google" id="ProtNLM"/>
    </source>
</evidence>
<protein>
    <recommendedName>
        <fullName evidence="4">DUF4219 domain-containing protein</fullName>
    </recommendedName>
</protein>
<evidence type="ECO:0000313" key="3">
    <source>
        <dbReference type="Proteomes" id="UP000233551"/>
    </source>
</evidence>
<comment type="caution">
    <text evidence="2">The sequence shown here is derived from an EMBL/GenBank/DDBJ whole genome shotgun (WGS) entry which is preliminary data.</text>
</comment>
<dbReference type="Proteomes" id="UP000233551">
    <property type="component" value="Unassembled WGS sequence"/>
</dbReference>
<dbReference type="Gene3D" id="1.10.510.10">
    <property type="entry name" value="Transferase(Phosphotransferase) domain 1"/>
    <property type="match status" value="1"/>
</dbReference>
<sequence length="363" mass="41608">MEAGSTGFSVMAPPVFDGENYQAWTVKIIPFMEGSDMWEAVETDYEIPPLPNNPTLALIKLHKEKTTRKAKSCLYVAVSPTIFAKIHCRRRNHSHYKCWRKPDMRCKKCPKLGHVEIICKEDEARQQGEAQTAHQEEPEGFIIPGQEEKFYGLKETPRACNDVQIEEEESTDVFVDDQAKMAISQNPVFHGRTKHFKMNLEGKPIDRRRGPFNNTLKWMAQYNTGDLRHCFLGQLFFFMMEEIFRREMKSSNVLLHSGVQCQIDFGLARMLIKPSEVDAVSAGAGTSDYIAPRHTPPNTPPPPRQQSPSMKSVLQVLQRCTSRLDIRGQKNTRDEFDTAPLLRNSKRERALEDEDSSLQSRTY</sequence>
<feature type="region of interest" description="Disordered" evidence="1">
    <location>
        <begin position="327"/>
        <end position="363"/>
    </location>
</feature>
<evidence type="ECO:0000256" key="1">
    <source>
        <dbReference type="SAM" id="MobiDB-lite"/>
    </source>
</evidence>
<dbReference type="PANTHER" id="PTHR35317">
    <property type="entry name" value="OS04G0629600 PROTEIN"/>
    <property type="match status" value="1"/>
</dbReference>
<dbReference type="SUPFAM" id="SSF56112">
    <property type="entry name" value="Protein kinase-like (PK-like)"/>
    <property type="match status" value="1"/>
</dbReference>
<dbReference type="InterPro" id="IPR011009">
    <property type="entry name" value="Kinase-like_dom_sf"/>
</dbReference>
<feature type="region of interest" description="Disordered" evidence="1">
    <location>
        <begin position="286"/>
        <end position="311"/>
    </location>
</feature>